<sequence length="287" mass="31806">MTARFALFLSRIPTPRRYGRIMALLLASLGGAVDVFSHIHYKALVATQTGNFILLIADMSHSSQHSIHLRWLSVIFFSLGYLGGHLLHDLLGQRAHLKHWRIFTLVPFLLVCFVTPLIHRVSEHGVQVGALAFTIGLLIHALADTRIGENPFSLFMTSGNWRKMLSAWYTAGALYTRAIANACSTRRERVVRRRVEARHPSADISPALPEDEGRRTRRRALMTALDYSLVVGGFVAGVIAMALLDQLVGSISLWFVGCLAAAAFWVGFRAEKNEDAENEAEAQSSAQ</sequence>
<gene>
    <name evidence="2" type="ORF">HXO58_01470</name>
</gene>
<protein>
    <submittedName>
        <fullName evidence="2">DUF1275 domain-containing protein</fullName>
    </submittedName>
</protein>
<organism evidence="2 3">
    <name type="scientific">Rothia mucilaginosa</name>
    <dbReference type="NCBI Taxonomy" id="43675"/>
    <lineage>
        <taxon>Bacteria</taxon>
        <taxon>Bacillati</taxon>
        <taxon>Actinomycetota</taxon>
        <taxon>Actinomycetes</taxon>
        <taxon>Micrococcales</taxon>
        <taxon>Micrococcaceae</taxon>
        <taxon>Rothia</taxon>
    </lineage>
</organism>
<evidence type="ECO:0000313" key="2">
    <source>
        <dbReference type="EMBL" id="MBF1658492.1"/>
    </source>
</evidence>
<keyword evidence="1" id="KW-0812">Transmembrane</keyword>
<dbReference type="Proteomes" id="UP000713964">
    <property type="component" value="Unassembled WGS sequence"/>
</dbReference>
<feature type="transmembrane region" description="Helical" evidence="1">
    <location>
        <begin position="100"/>
        <end position="118"/>
    </location>
</feature>
<feature type="transmembrane region" description="Helical" evidence="1">
    <location>
        <begin position="69"/>
        <end position="88"/>
    </location>
</feature>
<feature type="transmembrane region" description="Helical" evidence="1">
    <location>
        <begin position="124"/>
        <end position="143"/>
    </location>
</feature>
<accession>A0A930L8U0</accession>
<reference evidence="2" key="1">
    <citation type="submission" date="2020-04" db="EMBL/GenBank/DDBJ databases">
        <title>Deep metagenomics examines the oral microbiome during advanced dental caries in children, revealing novel taxa and co-occurrences with host molecules.</title>
        <authorList>
            <person name="Baker J.L."/>
            <person name="Morton J.T."/>
            <person name="Dinis M."/>
            <person name="Alvarez R."/>
            <person name="Tran N.C."/>
            <person name="Knight R."/>
            <person name="Edlund A."/>
        </authorList>
    </citation>
    <scope>NUCLEOTIDE SEQUENCE</scope>
    <source>
        <strain evidence="2">JCVI_29_bin.11</strain>
    </source>
</reference>
<evidence type="ECO:0000256" key="1">
    <source>
        <dbReference type="SAM" id="Phobius"/>
    </source>
</evidence>
<dbReference type="PANTHER" id="PTHR37314:SF4">
    <property type="entry name" value="UPF0700 TRANSMEMBRANE PROTEIN YOAK"/>
    <property type="match status" value="1"/>
</dbReference>
<comment type="caution">
    <text evidence="2">The sequence shown here is derived from an EMBL/GenBank/DDBJ whole genome shotgun (WGS) entry which is preliminary data.</text>
</comment>
<dbReference type="InterPro" id="IPR010699">
    <property type="entry name" value="DUF1275"/>
</dbReference>
<keyword evidence="1" id="KW-1133">Transmembrane helix</keyword>
<evidence type="ECO:0000313" key="3">
    <source>
        <dbReference type="Proteomes" id="UP000713964"/>
    </source>
</evidence>
<proteinExistence type="predicted"/>
<dbReference type="Pfam" id="PF06912">
    <property type="entry name" value="DUF1275"/>
    <property type="match status" value="1"/>
</dbReference>
<dbReference type="AlphaFoldDB" id="A0A930L8U0"/>
<feature type="transmembrane region" description="Helical" evidence="1">
    <location>
        <begin position="250"/>
        <end position="268"/>
    </location>
</feature>
<dbReference type="PANTHER" id="PTHR37314">
    <property type="entry name" value="SLR0142 PROTEIN"/>
    <property type="match status" value="1"/>
</dbReference>
<keyword evidence="1" id="KW-0472">Membrane</keyword>
<feature type="transmembrane region" description="Helical" evidence="1">
    <location>
        <begin position="224"/>
        <end position="244"/>
    </location>
</feature>
<feature type="transmembrane region" description="Helical" evidence="1">
    <location>
        <begin position="21"/>
        <end position="41"/>
    </location>
</feature>
<dbReference type="EMBL" id="JABZXL010000002">
    <property type="protein sequence ID" value="MBF1658492.1"/>
    <property type="molecule type" value="Genomic_DNA"/>
</dbReference>
<name>A0A930L8U0_9MICC</name>